<evidence type="ECO:0000256" key="5">
    <source>
        <dbReference type="PROSITE-ProRule" id="PRU00023"/>
    </source>
</evidence>
<dbReference type="SUPFAM" id="SSF48403">
    <property type="entry name" value="Ankyrin repeat"/>
    <property type="match status" value="1"/>
</dbReference>
<comment type="function">
    <text evidence="3">Plays an important role in regulating intracellular signaling events associated with erythroid terminal differentiation.</text>
</comment>
<dbReference type="KEGG" id="dpx:DAPPUDRAFT_327440"/>
<proteinExistence type="predicted"/>
<dbReference type="InterPro" id="IPR036770">
    <property type="entry name" value="Ankyrin_rpt-contain_sf"/>
</dbReference>
<dbReference type="PhylomeDB" id="E9HAR9"/>
<organism evidence="6 7">
    <name type="scientific">Daphnia pulex</name>
    <name type="common">Water flea</name>
    <dbReference type="NCBI Taxonomy" id="6669"/>
    <lineage>
        <taxon>Eukaryota</taxon>
        <taxon>Metazoa</taxon>
        <taxon>Ecdysozoa</taxon>
        <taxon>Arthropoda</taxon>
        <taxon>Crustacea</taxon>
        <taxon>Branchiopoda</taxon>
        <taxon>Diplostraca</taxon>
        <taxon>Cladocera</taxon>
        <taxon>Anomopoda</taxon>
        <taxon>Daphniidae</taxon>
        <taxon>Daphnia</taxon>
    </lineage>
</organism>
<protein>
    <recommendedName>
        <fullName evidence="4">Ankyrin repeat domain-containing protein 54</fullName>
    </recommendedName>
</protein>
<dbReference type="PROSITE" id="PS50088">
    <property type="entry name" value="ANK_REPEAT"/>
    <property type="match status" value="1"/>
</dbReference>
<feature type="repeat" description="ANK" evidence="5">
    <location>
        <begin position="444"/>
        <end position="478"/>
    </location>
</feature>
<dbReference type="OrthoDB" id="6049841at2759"/>
<evidence type="ECO:0000256" key="4">
    <source>
        <dbReference type="ARBA" id="ARBA00039237"/>
    </source>
</evidence>
<keyword evidence="1" id="KW-0677">Repeat</keyword>
<dbReference type="Pfam" id="PF13637">
    <property type="entry name" value="Ank_4"/>
    <property type="match status" value="1"/>
</dbReference>
<dbReference type="InterPro" id="IPR002110">
    <property type="entry name" value="Ankyrin_rpt"/>
</dbReference>
<sequence>MASAECNRLVFEAVDEFSVAKFQSVRASYSQIDVLASLLQRDEDNQTPLEIAIIRGNVEFTDELIIFLQRCDRSVVESNLMSEAINQLFHPAFPIVKLIEQLINESNDSILNWLDIFVQVVLKSTSLSRPDKISALELVGASLPKYHGGSFAVIFRYWREAMKLRHLPAHGELPLPKTPYVGDISAASLVVFGPAEEIMTMEDLNLFEEDFVRDVFDQDEEVQQRGFDLLRRQSLLVIRRIASQADNGHPNACYILSLYEFVTEKMRINEENEDEDQDVNAIDIARYTVMNGIVFNTFLLILEQVTDGFDPKLLPRKSFDVFFKTLAFGSYWLSFMAKKPLGYPVREDILSHANLLAFTKLIGKIAKFFTKPIAMSSIDIADYEFEELLEYMGFNATESYHGFAKIIFDLVFVLKSISSRLSNREKQELEQYYSNYIRKYFPTRKTTALHVAVAEENLKTELIQFILQLGADPNEINEYGQTPLHILSGRKVAYLDKNIPIFKALLEAGTHRDTSEDNGDTVLDILKRNLERFRGSVDVEVEAEAYLSCLINAVLPLTCYCARVIRQNGIPFDGDRLPLDLQPFVSRHSDNGFIDRRRRV</sequence>
<keyword evidence="2 5" id="KW-0040">ANK repeat</keyword>
<dbReference type="Proteomes" id="UP000000305">
    <property type="component" value="Unassembled WGS sequence"/>
</dbReference>
<dbReference type="Gene3D" id="1.25.40.20">
    <property type="entry name" value="Ankyrin repeat-containing domain"/>
    <property type="match status" value="1"/>
</dbReference>
<name>E9HAR9_DAPPU</name>
<keyword evidence="7" id="KW-1185">Reference proteome</keyword>
<evidence type="ECO:0000313" key="7">
    <source>
        <dbReference type="Proteomes" id="UP000000305"/>
    </source>
</evidence>
<evidence type="ECO:0000256" key="3">
    <source>
        <dbReference type="ARBA" id="ARBA00037385"/>
    </source>
</evidence>
<dbReference type="PROSITE" id="PS50297">
    <property type="entry name" value="ANK_REP_REGION"/>
    <property type="match status" value="1"/>
</dbReference>
<dbReference type="PANTHER" id="PTHR24197:SF44">
    <property type="entry name" value="ANKYRIN REPEAT DOMAIN-CONTAINING PROTEIN 54"/>
    <property type="match status" value="1"/>
</dbReference>
<dbReference type="HOGENOM" id="CLU_033846_0_0_1"/>
<dbReference type="PANTHER" id="PTHR24197">
    <property type="entry name" value="ANKYRIN REPEAT DOMAIN-CONTAINING PROTEIN 61"/>
    <property type="match status" value="1"/>
</dbReference>
<accession>E9HAR9</accession>
<dbReference type="SMART" id="SM00248">
    <property type="entry name" value="ANK"/>
    <property type="match status" value="3"/>
</dbReference>
<evidence type="ECO:0000256" key="1">
    <source>
        <dbReference type="ARBA" id="ARBA00022737"/>
    </source>
</evidence>
<gene>
    <name evidence="6" type="ORF">DAPPUDRAFT_327440</name>
</gene>
<dbReference type="GO" id="GO:0000151">
    <property type="term" value="C:ubiquitin ligase complex"/>
    <property type="evidence" value="ECO:0000318"/>
    <property type="project" value="GO_Central"/>
</dbReference>
<dbReference type="STRING" id="6669.E9HAR9"/>
<reference evidence="6 7" key="1">
    <citation type="journal article" date="2011" name="Science">
        <title>The ecoresponsive genome of Daphnia pulex.</title>
        <authorList>
            <person name="Colbourne J.K."/>
            <person name="Pfrender M.E."/>
            <person name="Gilbert D."/>
            <person name="Thomas W.K."/>
            <person name="Tucker A."/>
            <person name="Oakley T.H."/>
            <person name="Tokishita S."/>
            <person name="Aerts A."/>
            <person name="Arnold G.J."/>
            <person name="Basu M.K."/>
            <person name="Bauer D.J."/>
            <person name="Caceres C.E."/>
            <person name="Carmel L."/>
            <person name="Casola C."/>
            <person name="Choi J.H."/>
            <person name="Detter J.C."/>
            <person name="Dong Q."/>
            <person name="Dusheyko S."/>
            <person name="Eads B.D."/>
            <person name="Frohlich T."/>
            <person name="Geiler-Samerotte K.A."/>
            <person name="Gerlach D."/>
            <person name="Hatcher P."/>
            <person name="Jogdeo S."/>
            <person name="Krijgsveld J."/>
            <person name="Kriventseva E.V."/>
            <person name="Kultz D."/>
            <person name="Laforsch C."/>
            <person name="Lindquist E."/>
            <person name="Lopez J."/>
            <person name="Manak J.R."/>
            <person name="Muller J."/>
            <person name="Pangilinan J."/>
            <person name="Patwardhan R.P."/>
            <person name="Pitluck S."/>
            <person name="Pritham E.J."/>
            <person name="Rechtsteiner A."/>
            <person name="Rho M."/>
            <person name="Rogozin I.B."/>
            <person name="Sakarya O."/>
            <person name="Salamov A."/>
            <person name="Schaack S."/>
            <person name="Shapiro H."/>
            <person name="Shiga Y."/>
            <person name="Skalitzky C."/>
            <person name="Smith Z."/>
            <person name="Souvorov A."/>
            <person name="Sung W."/>
            <person name="Tang Z."/>
            <person name="Tsuchiya D."/>
            <person name="Tu H."/>
            <person name="Vos H."/>
            <person name="Wang M."/>
            <person name="Wolf Y.I."/>
            <person name="Yamagata H."/>
            <person name="Yamada T."/>
            <person name="Ye Y."/>
            <person name="Shaw J.R."/>
            <person name="Andrews J."/>
            <person name="Crease T.J."/>
            <person name="Tang H."/>
            <person name="Lucas S.M."/>
            <person name="Robertson H.M."/>
            <person name="Bork P."/>
            <person name="Koonin E.V."/>
            <person name="Zdobnov E.M."/>
            <person name="Grigoriev I.V."/>
            <person name="Lynch M."/>
            <person name="Boore J.L."/>
        </authorList>
    </citation>
    <scope>NUCLEOTIDE SEQUENCE [LARGE SCALE GENOMIC DNA]</scope>
</reference>
<dbReference type="GO" id="GO:1990756">
    <property type="term" value="F:ubiquitin-like ligase-substrate adaptor activity"/>
    <property type="evidence" value="ECO:0000318"/>
    <property type="project" value="GO_Central"/>
</dbReference>
<evidence type="ECO:0000313" key="6">
    <source>
        <dbReference type="EMBL" id="EFX71167.1"/>
    </source>
</evidence>
<dbReference type="AlphaFoldDB" id="E9HAR9"/>
<dbReference type="GO" id="GO:0043161">
    <property type="term" value="P:proteasome-mediated ubiquitin-dependent protein catabolic process"/>
    <property type="evidence" value="ECO:0000318"/>
    <property type="project" value="GO_Central"/>
</dbReference>
<evidence type="ECO:0000256" key="2">
    <source>
        <dbReference type="ARBA" id="ARBA00023043"/>
    </source>
</evidence>
<dbReference type="InParanoid" id="E9HAR9"/>
<dbReference type="EMBL" id="GL732613">
    <property type="protein sequence ID" value="EFX71167.1"/>
    <property type="molecule type" value="Genomic_DNA"/>
</dbReference>